<dbReference type="Gramene" id="ONI24168">
    <property type="protein sequence ID" value="ONI24168"/>
    <property type="gene ID" value="PRUPE_2G227800"/>
</dbReference>
<dbReference type="EMBL" id="CM007652">
    <property type="protein sequence ID" value="ONI24168.1"/>
    <property type="molecule type" value="Genomic_DNA"/>
</dbReference>
<protein>
    <submittedName>
        <fullName evidence="1">Uncharacterized protein</fullName>
    </submittedName>
</protein>
<organism evidence="1 2">
    <name type="scientific">Prunus persica</name>
    <name type="common">Peach</name>
    <name type="synonym">Amygdalus persica</name>
    <dbReference type="NCBI Taxonomy" id="3760"/>
    <lineage>
        <taxon>Eukaryota</taxon>
        <taxon>Viridiplantae</taxon>
        <taxon>Streptophyta</taxon>
        <taxon>Embryophyta</taxon>
        <taxon>Tracheophyta</taxon>
        <taxon>Spermatophyta</taxon>
        <taxon>Magnoliopsida</taxon>
        <taxon>eudicotyledons</taxon>
        <taxon>Gunneridae</taxon>
        <taxon>Pentapetalae</taxon>
        <taxon>rosids</taxon>
        <taxon>fabids</taxon>
        <taxon>Rosales</taxon>
        <taxon>Rosaceae</taxon>
        <taxon>Amygdaloideae</taxon>
        <taxon>Amygdaleae</taxon>
        <taxon>Prunus</taxon>
    </lineage>
</organism>
<dbReference type="Proteomes" id="UP000006882">
    <property type="component" value="Chromosome G2"/>
</dbReference>
<evidence type="ECO:0000313" key="1">
    <source>
        <dbReference type="EMBL" id="ONI24168.1"/>
    </source>
</evidence>
<reference evidence="1 2" key="1">
    <citation type="journal article" date="2013" name="Nat. Genet.">
        <title>The high-quality draft genome of peach (Prunus persica) identifies unique patterns of genetic diversity, domestication and genome evolution.</title>
        <authorList>
            <consortium name="International Peach Genome Initiative"/>
            <person name="Verde I."/>
            <person name="Abbott A.G."/>
            <person name="Scalabrin S."/>
            <person name="Jung S."/>
            <person name="Shu S."/>
            <person name="Marroni F."/>
            <person name="Zhebentyayeva T."/>
            <person name="Dettori M.T."/>
            <person name="Grimwood J."/>
            <person name="Cattonaro F."/>
            <person name="Zuccolo A."/>
            <person name="Rossini L."/>
            <person name="Jenkins J."/>
            <person name="Vendramin E."/>
            <person name="Meisel L.A."/>
            <person name="Decroocq V."/>
            <person name="Sosinski B."/>
            <person name="Prochnik S."/>
            <person name="Mitros T."/>
            <person name="Policriti A."/>
            <person name="Cipriani G."/>
            <person name="Dondini L."/>
            <person name="Ficklin S."/>
            <person name="Goodstein D.M."/>
            <person name="Xuan P."/>
            <person name="Del Fabbro C."/>
            <person name="Aramini V."/>
            <person name="Copetti D."/>
            <person name="Gonzalez S."/>
            <person name="Horner D.S."/>
            <person name="Falchi R."/>
            <person name="Lucas S."/>
            <person name="Mica E."/>
            <person name="Maldonado J."/>
            <person name="Lazzari B."/>
            <person name="Bielenberg D."/>
            <person name="Pirona R."/>
            <person name="Miculan M."/>
            <person name="Barakat A."/>
            <person name="Testolin R."/>
            <person name="Stella A."/>
            <person name="Tartarini S."/>
            <person name="Tonutti P."/>
            <person name="Arus P."/>
            <person name="Orellana A."/>
            <person name="Wells C."/>
            <person name="Main D."/>
            <person name="Vizzotto G."/>
            <person name="Silva H."/>
            <person name="Salamini F."/>
            <person name="Schmutz J."/>
            <person name="Morgante M."/>
            <person name="Rokhsar D.S."/>
        </authorList>
    </citation>
    <scope>NUCLEOTIDE SEQUENCE [LARGE SCALE GENOMIC DNA]</scope>
    <source>
        <strain evidence="2">cv. Nemared</strain>
    </source>
</reference>
<keyword evidence="2" id="KW-1185">Reference proteome</keyword>
<dbReference type="AlphaFoldDB" id="A0A251QK57"/>
<proteinExistence type="predicted"/>
<gene>
    <name evidence="1" type="ORF">PRUPE_2G227800</name>
</gene>
<sequence>MITLHNCAPTSMMSQRMQFLARAVRFSVLSAVVGFSCCAQCGHTRGRAILMDCRICGKSYDHWPDILVLQKSRE</sequence>
<accession>A0A251QK57</accession>
<evidence type="ECO:0000313" key="2">
    <source>
        <dbReference type="Proteomes" id="UP000006882"/>
    </source>
</evidence>
<name>A0A251QK57_PRUPE</name>